<dbReference type="RefSeq" id="WP_230869707.1">
    <property type="nucleotide sequence ID" value="NZ_CP046640.1"/>
</dbReference>
<sequence>MIEINKYFEFDLENTRDFLNDEEKENREGKLKLGDNFIGKEIKSSNKELFDCEDCYGNKYVLKDNSDLHIYSSSKSGSQIHTLLIHKFEDGDYGLWLTKQAPYYYEDGKIVNYFTTEEATVGEITAINKNKYLQEENRIMDDFLWIYAGDDIIFPSEVEEQQVKQGEGNSDGVGSEAGIVAAGGAVDTKNGEEGENKKGKDSIVDIGKDGKLYVCHGAILKCSKGTVPCTLNVIDKHQVYLKSKPIATVDDSKPVNISSFATCKRHDSPPCTPKLSGKWKGGKESVLVHGVPVLLKTSTIKCAYGGTITIINPGQGLVSE</sequence>
<dbReference type="KEGG" id="ifn:GM661_09130"/>
<dbReference type="AlphaFoldDB" id="A0A8A7KEN1"/>
<dbReference type="EMBL" id="CP046640">
    <property type="protein sequence ID" value="QTL98128.1"/>
    <property type="molecule type" value="Genomic_DNA"/>
</dbReference>
<reference evidence="1" key="1">
    <citation type="submission" date="2019-12" db="EMBL/GenBank/DDBJ databases">
        <authorList>
            <person name="zhang j."/>
            <person name="sun C.M."/>
        </authorList>
    </citation>
    <scope>NUCLEOTIDE SEQUENCE</scope>
    <source>
        <strain evidence="1">NS-1</strain>
    </source>
</reference>
<evidence type="ECO:0000313" key="1">
    <source>
        <dbReference type="EMBL" id="QTL98128.1"/>
    </source>
</evidence>
<dbReference type="Proteomes" id="UP000665020">
    <property type="component" value="Chromosome"/>
</dbReference>
<dbReference type="InterPro" id="IPR025460">
    <property type="entry name" value="DUF4280"/>
</dbReference>
<keyword evidence="2" id="KW-1185">Reference proteome</keyword>
<evidence type="ECO:0000313" key="2">
    <source>
        <dbReference type="Proteomes" id="UP000665020"/>
    </source>
</evidence>
<name>A0A8A7KEN1_9FIRM</name>
<proteinExistence type="predicted"/>
<organism evidence="1 2">
    <name type="scientific">Iocasia fonsfrigidae</name>
    <dbReference type="NCBI Taxonomy" id="2682810"/>
    <lineage>
        <taxon>Bacteria</taxon>
        <taxon>Bacillati</taxon>
        <taxon>Bacillota</taxon>
        <taxon>Clostridia</taxon>
        <taxon>Halanaerobiales</taxon>
        <taxon>Halanaerobiaceae</taxon>
        <taxon>Iocasia</taxon>
    </lineage>
</organism>
<gene>
    <name evidence="1" type="ORF">GM661_09130</name>
</gene>
<dbReference type="Pfam" id="PF14107">
    <property type="entry name" value="DUF4280"/>
    <property type="match status" value="1"/>
</dbReference>
<protein>
    <submittedName>
        <fullName evidence="1">DUF4280 domain-containing protein</fullName>
    </submittedName>
</protein>
<accession>A0A8A7KEN1</accession>